<dbReference type="PANTHER" id="PTHR33784:SF10">
    <property type="entry name" value="F-BOX PROTEIN"/>
    <property type="match status" value="1"/>
</dbReference>
<dbReference type="InterPro" id="IPR036047">
    <property type="entry name" value="F-box-like_dom_sf"/>
</dbReference>
<organism evidence="2 3">
    <name type="scientific">Hibiscus trionum</name>
    <name type="common">Flower of an hour</name>
    <dbReference type="NCBI Taxonomy" id="183268"/>
    <lineage>
        <taxon>Eukaryota</taxon>
        <taxon>Viridiplantae</taxon>
        <taxon>Streptophyta</taxon>
        <taxon>Embryophyta</taxon>
        <taxon>Tracheophyta</taxon>
        <taxon>Spermatophyta</taxon>
        <taxon>Magnoliopsida</taxon>
        <taxon>eudicotyledons</taxon>
        <taxon>Gunneridae</taxon>
        <taxon>Pentapetalae</taxon>
        <taxon>rosids</taxon>
        <taxon>malvids</taxon>
        <taxon>Malvales</taxon>
        <taxon>Malvaceae</taxon>
        <taxon>Malvoideae</taxon>
        <taxon>Hibiscus</taxon>
    </lineage>
</organism>
<dbReference type="AlphaFoldDB" id="A0A9W7IE61"/>
<comment type="caution">
    <text evidence="2">The sequence shown here is derived from an EMBL/GenBank/DDBJ whole genome shotgun (WGS) entry which is preliminary data.</text>
</comment>
<evidence type="ECO:0000313" key="3">
    <source>
        <dbReference type="Proteomes" id="UP001165190"/>
    </source>
</evidence>
<dbReference type="OrthoDB" id="1865546at2759"/>
<dbReference type="SUPFAM" id="SSF81383">
    <property type="entry name" value="F-box domain"/>
    <property type="match status" value="1"/>
</dbReference>
<dbReference type="Proteomes" id="UP001165190">
    <property type="component" value="Unassembled WGS sequence"/>
</dbReference>
<dbReference type="InterPro" id="IPR040338">
    <property type="entry name" value="At1g67623-like"/>
</dbReference>
<gene>
    <name evidence="2" type="ORF">HRI_002952300</name>
</gene>
<sequence>MANEISLSDLPNDALSEILKHVAENSVYDLLGLRHTCKKIDEAATDEYIFATASLHNYGCIPWKTEMREFLERAVVAHNPQALYREGMAKCFCGVGCDVDYGIKLLREASERGGVEATYALGLQLICMESKALKGYQTLQKLYNMCLEEGFEILDRCRRVTERMIADMWVTSHLEPPKKFYCPCIEDSDQCSYCLWNYEAEYLANLLELRH</sequence>
<evidence type="ECO:0000259" key="1">
    <source>
        <dbReference type="PROSITE" id="PS50181"/>
    </source>
</evidence>
<accession>A0A9W7IE61</accession>
<reference evidence="2" key="1">
    <citation type="submission" date="2023-05" db="EMBL/GenBank/DDBJ databases">
        <title>Genome and transcriptome analyses reveal genes involved in the formation of fine ridges on petal epidermal cells in Hibiscus trionum.</title>
        <authorList>
            <person name="Koshimizu S."/>
            <person name="Masuda S."/>
            <person name="Ishii T."/>
            <person name="Shirasu K."/>
            <person name="Hoshino A."/>
            <person name="Arita M."/>
        </authorList>
    </citation>
    <scope>NUCLEOTIDE SEQUENCE</scope>
    <source>
        <strain evidence="2">Hamamatsu line</strain>
    </source>
</reference>
<dbReference type="InterPro" id="IPR057136">
    <property type="entry name" value="At2g35280_TPR_dom"/>
</dbReference>
<evidence type="ECO:0000313" key="2">
    <source>
        <dbReference type="EMBL" id="GMI92830.1"/>
    </source>
</evidence>
<protein>
    <recommendedName>
        <fullName evidence="1">F-box domain-containing protein</fullName>
    </recommendedName>
</protein>
<dbReference type="PROSITE" id="PS50181">
    <property type="entry name" value="FBOX"/>
    <property type="match status" value="1"/>
</dbReference>
<dbReference type="InterPro" id="IPR001810">
    <property type="entry name" value="F-box_dom"/>
</dbReference>
<name>A0A9W7IE61_HIBTR</name>
<dbReference type="PANTHER" id="PTHR33784">
    <property type="entry name" value="OS05G0482100 PROTEIN"/>
    <property type="match status" value="1"/>
</dbReference>
<feature type="domain" description="F-box" evidence="1">
    <location>
        <begin position="4"/>
        <end position="53"/>
    </location>
</feature>
<keyword evidence="3" id="KW-1185">Reference proteome</keyword>
<dbReference type="Pfam" id="PF23310">
    <property type="entry name" value="TPR_27"/>
    <property type="match status" value="1"/>
</dbReference>
<dbReference type="EMBL" id="BSYR01000024">
    <property type="protein sequence ID" value="GMI92830.1"/>
    <property type="molecule type" value="Genomic_DNA"/>
</dbReference>
<proteinExistence type="predicted"/>